<dbReference type="PANTHER" id="PTHR35787:SF1">
    <property type="entry name" value="GLYCEROL UPTAKE OPERON ANTITERMINATOR REGULATORY PROTEIN"/>
    <property type="match status" value="1"/>
</dbReference>
<dbReference type="InterPro" id="IPR006699">
    <property type="entry name" value="GlpP"/>
</dbReference>
<dbReference type="Gene3D" id="3.20.20.70">
    <property type="entry name" value="Aldolase class I"/>
    <property type="match status" value="1"/>
</dbReference>
<dbReference type="InterPro" id="IPR013785">
    <property type="entry name" value="Aldolase_TIM"/>
</dbReference>
<organism evidence="2 3">
    <name type="scientific">Macrococcoides canis</name>
    <dbReference type="NCBI Taxonomy" id="1855823"/>
    <lineage>
        <taxon>Bacteria</taxon>
        <taxon>Bacillati</taxon>
        <taxon>Bacillota</taxon>
        <taxon>Bacilli</taxon>
        <taxon>Bacillales</taxon>
        <taxon>Staphylococcaceae</taxon>
        <taxon>Macrococcoides</taxon>
    </lineage>
</organism>
<dbReference type="Pfam" id="PF04309">
    <property type="entry name" value="G3P_antiterm"/>
    <property type="match status" value="1"/>
</dbReference>
<dbReference type="Proteomes" id="UP000294865">
    <property type="component" value="Unassembled WGS sequence"/>
</dbReference>
<evidence type="ECO:0000256" key="1">
    <source>
        <dbReference type="PIRNR" id="PIRNR016897"/>
    </source>
</evidence>
<keyword evidence="1" id="KW-0319">Glycerol metabolism</keyword>
<keyword evidence="1" id="KW-0804">Transcription</keyword>
<name>A0A4V6PPX4_9STAP</name>
<evidence type="ECO:0000313" key="3">
    <source>
        <dbReference type="Proteomes" id="UP000294865"/>
    </source>
</evidence>
<dbReference type="RefSeq" id="WP_133418697.1">
    <property type="nucleotide sequence ID" value="NZ_JAXJTW010000101.1"/>
</dbReference>
<dbReference type="GO" id="GO:0045893">
    <property type="term" value="P:positive regulation of DNA-templated transcription"/>
    <property type="evidence" value="ECO:0007669"/>
    <property type="project" value="TreeGrafter"/>
</dbReference>
<comment type="function">
    <text evidence="1">Regulates expression of the glpD operon. In the presence of glycerol 3-phosphate (G3P) causes antitermination of transcription of glpD at the inverted repeat of the leader region to enhance its transcription. Binds and stabilizes glpD leader mRNA.</text>
</comment>
<dbReference type="GO" id="GO:0003723">
    <property type="term" value="F:RNA binding"/>
    <property type="evidence" value="ECO:0007669"/>
    <property type="project" value="UniProtKB-KW"/>
</dbReference>
<dbReference type="PANTHER" id="PTHR35787">
    <property type="entry name" value="GLYCEROL UPTAKE OPERON ANTITERMINATOR REGULATORY PROTEIN"/>
    <property type="match status" value="1"/>
</dbReference>
<dbReference type="EMBL" id="SDQG01000001">
    <property type="protein sequence ID" value="TDM18065.1"/>
    <property type="molecule type" value="Genomic_DNA"/>
</dbReference>
<keyword evidence="1" id="KW-0694">RNA-binding</keyword>
<dbReference type="PIRSF" id="PIRSF016897">
    <property type="entry name" value="GlpP"/>
    <property type="match status" value="1"/>
</dbReference>
<evidence type="ECO:0000313" key="2">
    <source>
        <dbReference type="EMBL" id="TDM18065.1"/>
    </source>
</evidence>
<accession>A0A4V6PPX4</accession>
<comment type="caution">
    <text evidence="2">The sequence shown here is derived from an EMBL/GenBank/DDBJ whole genome shotgun (WGS) entry which is preliminary data.</text>
</comment>
<dbReference type="SUPFAM" id="SSF110391">
    <property type="entry name" value="GlpP-like"/>
    <property type="match status" value="1"/>
</dbReference>
<dbReference type="GO" id="GO:0001072">
    <property type="term" value="F:transcription antitermination factor activity, RNA binding"/>
    <property type="evidence" value="ECO:0007669"/>
    <property type="project" value="TreeGrafter"/>
</dbReference>
<keyword evidence="1" id="KW-0805">Transcription regulation</keyword>
<dbReference type="GO" id="GO:0006071">
    <property type="term" value="P:glycerol metabolic process"/>
    <property type="evidence" value="ECO:0007669"/>
    <property type="project" value="UniProtKB-UniRule"/>
</dbReference>
<reference evidence="2 3" key="1">
    <citation type="submission" date="2019-01" db="EMBL/GenBank/DDBJ databases">
        <title>Draft genome sequences of Macrococcus caseolyticus, Macrococcus canis, Macrococcus bohemicus and Macrococcus goetzii.</title>
        <authorList>
            <person name="Mazhar S."/>
            <person name="Altermann E."/>
            <person name="Hill C."/>
            <person name="Mcauliffe O."/>
        </authorList>
    </citation>
    <scope>NUCLEOTIDE SEQUENCE [LARGE SCALE GENOMIC DNA]</scope>
    <source>
        <strain evidence="2 3">DPC7162</strain>
    </source>
</reference>
<protein>
    <recommendedName>
        <fullName evidence="1">Glycerol uptake operon antiterminator regulatory protein</fullName>
    </recommendedName>
</protein>
<dbReference type="AlphaFoldDB" id="A0A4V6PPX4"/>
<sequence length="181" mass="20435">MILPAIRSMKDLEKFVATKYSTCVILDMHVGHVSNYIQFLNQHQKSAYIHIDLIKGMSTDEYATEYIIQKYKVDGIVSTKPKIIKRAKQLGVKTILRTFIIDSSALNKSYELIQSADPDFVEVLPGLLYKAIENIHKVTGKKIIAGGLIEHPDEVEKALSAGATYVTTSNKELWKYCEKNN</sequence>
<gene>
    <name evidence="2" type="ORF">ETI04_00840</name>
</gene>
<proteinExistence type="predicted"/>